<dbReference type="AlphaFoldDB" id="A0AAD8YVR8"/>
<dbReference type="PANTHER" id="PTHR12931:SF32">
    <property type="entry name" value="UBIQUITIN THIOESTERASE"/>
    <property type="match status" value="1"/>
</dbReference>
<evidence type="ECO:0000313" key="18">
    <source>
        <dbReference type="EMBL" id="KAK1788187.1"/>
    </source>
</evidence>
<keyword evidence="14" id="KW-1133">Transmembrane helix</keyword>
<comment type="pathway">
    <text evidence="3">Energy metabolism; oxidative phosphorylation.</text>
</comment>
<evidence type="ECO:0000256" key="7">
    <source>
        <dbReference type="ARBA" id="ARBA00022670"/>
    </source>
</evidence>
<evidence type="ECO:0000256" key="13">
    <source>
        <dbReference type="ARBA" id="ARBA00022946"/>
    </source>
</evidence>
<dbReference type="GO" id="GO:0006508">
    <property type="term" value="P:proteolysis"/>
    <property type="evidence" value="ECO:0007669"/>
    <property type="project" value="UniProtKB-KW"/>
</dbReference>
<dbReference type="SUPFAM" id="SSF81431">
    <property type="entry name" value="Mitochondrial cytochrome c oxidase subunit VIIIb (aka IX)"/>
    <property type="match status" value="1"/>
</dbReference>
<dbReference type="InterPro" id="IPR019400">
    <property type="entry name" value="Peptidase_C65_otubain"/>
</dbReference>
<reference evidence="18" key="1">
    <citation type="submission" date="2023-03" db="EMBL/GenBank/DDBJ databases">
        <title>Electrophorus voltai genome.</title>
        <authorList>
            <person name="Bian C."/>
        </authorList>
    </citation>
    <scope>NUCLEOTIDE SEQUENCE</scope>
    <source>
        <strain evidence="18">CB-2022</strain>
        <tissue evidence="18">Muscle</tissue>
    </source>
</reference>
<comment type="similarity">
    <text evidence="5">Belongs to the cytochrome c oxidase VIII family.</text>
</comment>
<evidence type="ECO:0000259" key="17">
    <source>
        <dbReference type="PROSITE" id="PS50802"/>
    </source>
</evidence>
<accession>A0AAD8YVR8</accession>
<evidence type="ECO:0000256" key="6">
    <source>
        <dbReference type="ARBA" id="ARBA00012759"/>
    </source>
</evidence>
<evidence type="ECO:0000256" key="4">
    <source>
        <dbReference type="ARBA" id="ARBA00006579"/>
    </source>
</evidence>
<organism evidence="18 19">
    <name type="scientific">Electrophorus voltai</name>
    <dbReference type="NCBI Taxonomy" id="2609070"/>
    <lineage>
        <taxon>Eukaryota</taxon>
        <taxon>Metazoa</taxon>
        <taxon>Chordata</taxon>
        <taxon>Craniata</taxon>
        <taxon>Vertebrata</taxon>
        <taxon>Euteleostomi</taxon>
        <taxon>Actinopterygii</taxon>
        <taxon>Neopterygii</taxon>
        <taxon>Teleostei</taxon>
        <taxon>Ostariophysi</taxon>
        <taxon>Gymnotiformes</taxon>
        <taxon>Gymnotoidei</taxon>
        <taxon>Gymnotidae</taxon>
        <taxon>Electrophorus</taxon>
    </lineage>
</organism>
<comment type="similarity">
    <text evidence="4">Belongs to the peptidase C65 family.</text>
</comment>
<sequence length="349" mass="39663">LFPVARLTSRSSKMSGLLRGISRIRTAPLLRGSTVVQRANIVSKPAKHVIGPAETVVGLGLFSLVILAPSGWILANLENYKKKYISSLQDLGNLVNGRLNCLAYDEAIIAQQDRIQQEIATSIPLVSDCQDLAILKKEYAEDDTIYQQKIRDLQRKYSFIRKTRPDGNCFYRAFGFSYLESLLDDSKELHRFKAIAAKSKMDLVSQGFTEFTIEDFHNTFMDLIEVCDKQPPVGELLSSFNEQSVSDYLVVYLRLVTSGFLQREEDFFQHFIEGAHTVREFCQQEVEPMSKESDHIHIIALAQALNVCILVEYMDRGEGGTVNHHVFPEDGEPKVFLLYRPGHYDILYK</sequence>
<dbReference type="Gene3D" id="4.10.81.10">
    <property type="entry name" value="Cytochrome c oxidase, subunit 8"/>
    <property type="match status" value="1"/>
</dbReference>
<evidence type="ECO:0000256" key="14">
    <source>
        <dbReference type="ARBA" id="ARBA00022989"/>
    </source>
</evidence>
<dbReference type="InterPro" id="IPR003323">
    <property type="entry name" value="OTU_dom"/>
</dbReference>
<keyword evidence="10" id="KW-0999">Mitochondrion inner membrane</keyword>
<evidence type="ECO:0000313" key="19">
    <source>
        <dbReference type="Proteomes" id="UP001239994"/>
    </source>
</evidence>
<evidence type="ECO:0000256" key="11">
    <source>
        <dbReference type="ARBA" id="ARBA00022801"/>
    </source>
</evidence>
<evidence type="ECO:0000256" key="16">
    <source>
        <dbReference type="ARBA" id="ARBA00023136"/>
    </source>
</evidence>
<dbReference type="Pfam" id="PF02285">
    <property type="entry name" value="COX8"/>
    <property type="match status" value="1"/>
</dbReference>
<dbReference type="Gene3D" id="3.30.200.60">
    <property type="entry name" value="Peptidase C65 Otubain, subdomain 1"/>
    <property type="match status" value="1"/>
</dbReference>
<dbReference type="Proteomes" id="UP001239994">
    <property type="component" value="Unassembled WGS sequence"/>
</dbReference>
<evidence type="ECO:0000256" key="9">
    <source>
        <dbReference type="ARBA" id="ARBA00022786"/>
    </source>
</evidence>
<protein>
    <recommendedName>
        <fullName evidence="6">ubiquitinyl hydrolase 1</fullName>
        <ecNumber evidence="6">3.4.19.12</ecNumber>
    </recommendedName>
</protein>
<comment type="subcellular location">
    <subcellularLocation>
        <location evidence="2">Mitochondrion inner membrane</location>
        <topology evidence="2">Single-pass membrane protein</topology>
    </subcellularLocation>
</comment>
<feature type="non-terminal residue" evidence="18">
    <location>
        <position position="1"/>
    </location>
</feature>
<dbReference type="Gene3D" id="1.20.1300.20">
    <property type="entry name" value="Peptidase C65 Otubain, subdomain 2"/>
    <property type="match status" value="1"/>
</dbReference>
<dbReference type="EC" id="3.4.19.12" evidence="6"/>
<name>A0AAD8YVR8_9TELE</name>
<evidence type="ECO:0000256" key="3">
    <source>
        <dbReference type="ARBA" id="ARBA00004673"/>
    </source>
</evidence>
<dbReference type="PANTHER" id="PTHR12931">
    <property type="entry name" value="UBIQUITIN THIOLESTERASE PROTEIN OTUB"/>
    <property type="match status" value="1"/>
</dbReference>
<feature type="domain" description="OTU" evidence="17">
    <location>
        <begin position="158"/>
        <end position="349"/>
    </location>
</feature>
<dbReference type="GO" id="GO:0005743">
    <property type="term" value="C:mitochondrial inner membrane"/>
    <property type="evidence" value="ECO:0007669"/>
    <property type="project" value="UniProtKB-SubCell"/>
</dbReference>
<dbReference type="InterPro" id="IPR003205">
    <property type="entry name" value="Cyt_c_oxidase_su8"/>
</dbReference>
<proteinExistence type="inferred from homology"/>
<comment type="catalytic activity">
    <reaction evidence="1">
        <text>Thiol-dependent hydrolysis of ester, thioester, amide, peptide and isopeptide bonds formed by the C-terminal Gly of ubiquitin (a 76-residue protein attached to proteins as an intracellular targeting signal).</text>
        <dbReference type="EC" id="3.4.19.12"/>
    </reaction>
</comment>
<evidence type="ECO:0000256" key="2">
    <source>
        <dbReference type="ARBA" id="ARBA00004434"/>
    </source>
</evidence>
<dbReference type="GO" id="GO:0005634">
    <property type="term" value="C:nucleus"/>
    <property type="evidence" value="ECO:0007669"/>
    <property type="project" value="TreeGrafter"/>
</dbReference>
<dbReference type="CDD" id="cd22763">
    <property type="entry name" value="OTUB1"/>
    <property type="match status" value="1"/>
</dbReference>
<dbReference type="InterPro" id="IPR038765">
    <property type="entry name" value="Papain-like_cys_pep_sf"/>
</dbReference>
<dbReference type="EMBL" id="JAROKS010000023">
    <property type="protein sequence ID" value="KAK1788187.1"/>
    <property type="molecule type" value="Genomic_DNA"/>
</dbReference>
<dbReference type="SUPFAM" id="SSF54001">
    <property type="entry name" value="Cysteine proteinases"/>
    <property type="match status" value="1"/>
</dbReference>
<dbReference type="GO" id="GO:0006123">
    <property type="term" value="P:mitochondrial electron transport, cytochrome c to oxygen"/>
    <property type="evidence" value="ECO:0007669"/>
    <property type="project" value="InterPro"/>
</dbReference>
<keyword evidence="7" id="KW-0645">Protease</keyword>
<evidence type="ECO:0000256" key="10">
    <source>
        <dbReference type="ARBA" id="ARBA00022792"/>
    </source>
</evidence>
<keyword evidence="9" id="KW-0833">Ubl conjugation pathway</keyword>
<dbReference type="GO" id="GO:0071108">
    <property type="term" value="P:protein K48-linked deubiquitination"/>
    <property type="evidence" value="ECO:0007669"/>
    <property type="project" value="TreeGrafter"/>
</dbReference>
<dbReference type="PROSITE" id="PS50802">
    <property type="entry name" value="OTU"/>
    <property type="match status" value="1"/>
</dbReference>
<dbReference type="GO" id="GO:0004843">
    <property type="term" value="F:cysteine-type deubiquitinase activity"/>
    <property type="evidence" value="ECO:0007669"/>
    <property type="project" value="UniProtKB-EC"/>
</dbReference>
<dbReference type="InterPro" id="IPR036548">
    <property type="entry name" value="Cyt_c_oxidase_su8_sf"/>
</dbReference>
<comment type="caution">
    <text evidence="18">The sequence shown here is derived from an EMBL/GenBank/DDBJ whole genome shotgun (WGS) entry which is preliminary data.</text>
</comment>
<keyword evidence="19" id="KW-1185">Reference proteome</keyword>
<keyword evidence="8" id="KW-0812">Transmembrane</keyword>
<dbReference type="InterPro" id="IPR042467">
    <property type="entry name" value="Peptidase_C65_otubain_sub2"/>
</dbReference>
<dbReference type="Pfam" id="PF10275">
    <property type="entry name" value="Peptidase_C65"/>
    <property type="match status" value="1"/>
</dbReference>
<keyword evidence="13" id="KW-0809">Transit peptide</keyword>
<keyword evidence="16" id="KW-0472">Membrane</keyword>
<keyword evidence="11" id="KW-0378">Hydrolase</keyword>
<dbReference type="FunFam" id="1.20.1300.20:FF:000001">
    <property type="entry name" value="Ubiquitin thioesterase OTUB1"/>
    <property type="match status" value="1"/>
</dbReference>
<keyword evidence="12" id="KW-0788">Thiol protease</keyword>
<dbReference type="InterPro" id="IPR042468">
    <property type="entry name" value="Peptidase_C65_otubain_sub1"/>
</dbReference>
<keyword evidence="15" id="KW-0496">Mitochondrion</keyword>
<dbReference type="CDD" id="cd00930">
    <property type="entry name" value="Cyt_c_Oxidase_VIII"/>
    <property type="match status" value="1"/>
</dbReference>
<evidence type="ECO:0000256" key="5">
    <source>
        <dbReference type="ARBA" id="ARBA00010117"/>
    </source>
</evidence>
<evidence type="ECO:0000256" key="1">
    <source>
        <dbReference type="ARBA" id="ARBA00000707"/>
    </source>
</evidence>
<dbReference type="GO" id="GO:2000780">
    <property type="term" value="P:negative regulation of double-strand break repair"/>
    <property type="evidence" value="ECO:0007669"/>
    <property type="project" value="TreeGrafter"/>
</dbReference>
<evidence type="ECO:0000256" key="8">
    <source>
        <dbReference type="ARBA" id="ARBA00022692"/>
    </source>
</evidence>
<gene>
    <name evidence="18" type="ORF">P4O66_016648</name>
</gene>
<evidence type="ECO:0000256" key="15">
    <source>
        <dbReference type="ARBA" id="ARBA00023128"/>
    </source>
</evidence>
<dbReference type="GO" id="GO:0043130">
    <property type="term" value="F:ubiquitin binding"/>
    <property type="evidence" value="ECO:0007669"/>
    <property type="project" value="TreeGrafter"/>
</dbReference>
<dbReference type="GO" id="GO:0045277">
    <property type="term" value="C:respiratory chain complex IV"/>
    <property type="evidence" value="ECO:0007669"/>
    <property type="project" value="InterPro"/>
</dbReference>
<evidence type="ECO:0000256" key="12">
    <source>
        <dbReference type="ARBA" id="ARBA00022807"/>
    </source>
</evidence>